<dbReference type="Gene3D" id="3.30.70.1230">
    <property type="entry name" value="Nucleotide cyclase"/>
    <property type="match status" value="2"/>
</dbReference>
<dbReference type="Pfam" id="PF00211">
    <property type="entry name" value="Guanylate_cyc"/>
    <property type="match status" value="2"/>
</dbReference>
<dbReference type="GO" id="GO:0019934">
    <property type="term" value="P:cGMP-mediated signaling"/>
    <property type="evidence" value="ECO:0007669"/>
    <property type="project" value="TreeGrafter"/>
</dbReference>
<reference evidence="4" key="1">
    <citation type="submission" date="2023-06" db="EMBL/GenBank/DDBJ databases">
        <authorList>
            <person name="Kurt Z."/>
        </authorList>
    </citation>
    <scope>NUCLEOTIDE SEQUENCE</scope>
</reference>
<accession>A0AA86PIG0</accession>
<feature type="transmembrane region" description="Helical" evidence="2">
    <location>
        <begin position="7"/>
        <end position="28"/>
    </location>
</feature>
<keyword evidence="6" id="KW-1185">Reference proteome</keyword>
<feature type="domain" description="Guanylate cyclase" evidence="3">
    <location>
        <begin position="224"/>
        <end position="355"/>
    </location>
</feature>
<feature type="domain" description="Guanylate cyclase" evidence="3">
    <location>
        <begin position="1041"/>
        <end position="1190"/>
    </location>
</feature>
<keyword evidence="2" id="KW-0812">Transmembrane</keyword>
<dbReference type="GO" id="GO:0008074">
    <property type="term" value="C:guanylate cyclase complex, soluble"/>
    <property type="evidence" value="ECO:0007669"/>
    <property type="project" value="TreeGrafter"/>
</dbReference>
<dbReference type="EMBL" id="CATOUU010000657">
    <property type="protein sequence ID" value="CAI9938872.1"/>
    <property type="molecule type" value="Genomic_DNA"/>
</dbReference>
<feature type="transmembrane region" description="Helical" evidence="2">
    <location>
        <begin position="149"/>
        <end position="167"/>
    </location>
</feature>
<feature type="transmembrane region" description="Helical" evidence="2">
    <location>
        <begin position="101"/>
        <end position="122"/>
    </location>
</feature>
<feature type="transmembrane region" description="Helical" evidence="2">
    <location>
        <begin position="127"/>
        <end position="143"/>
    </location>
</feature>
<evidence type="ECO:0000259" key="3">
    <source>
        <dbReference type="PROSITE" id="PS50125"/>
    </source>
</evidence>
<dbReference type="PANTHER" id="PTHR45655">
    <property type="entry name" value="GUANYLATE CYCLASE SOLUBLE SUBUNIT BETA-2"/>
    <property type="match status" value="1"/>
</dbReference>
<evidence type="ECO:0000313" key="5">
    <source>
        <dbReference type="EMBL" id="CAL6043825.1"/>
    </source>
</evidence>
<dbReference type="GO" id="GO:0004383">
    <property type="term" value="F:guanylate cyclase activity"/>
    <property type="evidence" value="ECO:0007669"/>
    <property type="project" value="TreeGrafter"/>
</dbReference>
<dbReference type="PROSITE" id="PS50125">
    <property type="entry name" value="GUANYLATE_CYCLASE_2"/>
    <property type="match status" value="2"/>
</dbReference>
<dbReference type="PANTHER" id="PTHR45655:SF13">
    <property type="entry name" value="SOLUBLE GUANYLATE CYCLASE GCY-32-RELATED"/>
    <property type="match status" value="1"/>
</dbReference>
<comment type="caution">
    <text evidence="4">The sequence shown here is derived from an EMBL/GenBank/DDBJ whole genome shotgun (WGS) entry which is preliminary data.</text>
</comment>
<dbReference type="EMBL" id="CAXDID020000158">
    <property type="protein sequence ID" value="CAL6043825.1"/>
    <property type="molecule type" value="Genomic_DNA"/>
</dbReference>
<keyword evidence="2" id="KW-1133">Transmembrane helix</keyword>
<gene>
    <name evidence="4" type="ORF">HINF_LOCUS26517</name>
    <name evidence="5" type="ORF">HINF_LOCUS40262</name>
</gene>
<dbReference type="InterPro" id="IPR029787">
    <property type="entry name" value="Nucleotide_cyclase"/>
</dbReference>
<feature type="compositionally biased region" description="Low complexity" evidence="1">
    <location>
        <begin position="555"/>
        <end position="566"/>
    </location>
</feature>
<evidence type="ECO:0000256" key="2">
    <source>
        <dbReference type="SAM" id="Phobius"/>
    </source>
</evidence>
<feature type="region of interest" description="Disordered" evidence="1">
    <location>
        <begin position="543"/>
        <end position="566"/>
    </location>
</feature>
<organism evidence="4">
    <name type="scientific">Hexamita inflata</name>
    <dbReference type="NCBI Taxonomy" id="28002"/>
    <lineage>
        <taxon>Eukaryota</taxon>
        <taxon>Metamonada</taxon>
        <taxon>Diplomonadida</taxon>
        <taxon>Hexamitidae</taxon>
        <taxon>Hexamitinae</taxon>
        <taxon>Hexamita</taxon>
    </lineage>
</organism>
<protein>
    <submittedName>
        <fullName evidence="4">Nucleotidyl cyclase</fullName>
    </submittedName>
    <submittedName>
        <fullName evidence="5">Nucleotidyl_cyclase</fullName>
    </submittedName>
</protein>
<dbReference type="GO" id="GO:0070482">
    <property type="term" value="P:response to oxygen levels"/>
    <property type="evidence" value="ECO:0007669"/>
    <property type="project" value="TreeGrafter"/>
</dbReference>
<dbReference type="AlphaFoldDB" id="A0AA86PIG0"/>
<keyword evidence="2" id="KW-0472">Membrane</keyword>
<reference evidence="5 6" key="2">
    <citation type="submission" date="2024-07" db="EMBL/GenBank/DDBJ databases">
        <authorList>
            <person name="Akdeniz Z."/>
        </authorList>
    </citation>
    <scope>NUCLEOTIDE SEQUENCE [LARGE SCALE GENOMIC DNA]</scope>
</reference>
<evidence type="ECO:0000313" key="4">
    <source>
        <dbReference type="EMBL" id="CAI9938872.1"/>
    </source>
</evidence>
<evidence type="ECO:0000256" key="1">
    <source>
        <dbReference type="SAM" id="MobiDB-lite"/>
    </source>
</evidence>
<dbReference type="SUPFAM" id="SSF55073">
    <property type="entry name" value="Nucleotide cyclase"/>
    <property type="match status" value="2"/>
</dbReference>
<name>A0AA86PIG0_9EUKA</name>
<evidence type="ECO:0000313" key="6">
    <source>
        <dbReference type="Proteomes" id="UP001642409"/>
    </source>
</evidence>
<dbReference type="InterPro" id="IPR001054">
    <property type="entry name" value="A/G_cyclase"/>
</dbReference>
<sequence length="1257" mass="145384">MIQQVDIFRLYIKVQIVTSIYTLATFIIEGYKYQMPLWCRLYQISDMLFFAFLSGKLWTYSRDLSNTVIKGRIFALVSVQIYCRLISLIVSVLFISKSAISLLYVLTFVHSITLSFLSIIFIPQKTMVQFCLYVAAICVYLFINTFSDNVFHSLLITFTFYMLPIYGTSFDKQMQTFVNVQKTVQQVNKMGNVIINAFQNALPSKLIPKVMNSKQLPCEVVKNVNFCYLAVKNTCESVEYISKINQFYQMLDTLSDALGVQKIKCSSQCYMCCTGAQGHLENNENFELKYDNAYDCSKIIITYAAMATQIAELFELECSCGITRGDMVMGTVSFSSSVINFDIYGDTVNTAARLATSLNKGICVKIEDFFGLPPPKQSKTKIEDSFNECFHDQVDMTNVRKIILKSHPLYSFGDIQSKIYKGKGNINVLEILALDQLKLVMYHVMQKAYAELIGEFCFNQLKDNLELNLELFDNLSKQWEEDSEEDSLLYSDLLYNRNTESNTQFDLSDRINSLKEMRVENLVINNSNLNTTDNNTNELFSQKQTVKTKTENKYKSSTSSSKNVSSDHLLKPNIQYFLEKAKLINDLHANKNQDSDQRPEQKQLQEKIQEKIHIEASESQSQQQNISFSNISDPETDSEVILNNLEFQDILDDQLQNQANTSELSLTQKPNELEIRYDLINIHKFMNNFSKQYCELMCNKIDVFEIWVNAIDLRYSNYELIVVLLNTLINNMIFTNYNTVIYVLSYKISSAQTCKLLNYFYCSICAIFNLYQRNYHQQLKKQLNLQKQKHNKAVLHKLLWGSFHSINKWYQTFSTSIDVLKMIIFVKTIQKYENYKDYAEIYKIYLTMIAHIFVNQCTLSAKGHFCSNMTPIISFNFWGKFLQVLFKAIIFSISMPILSVCYISTNIINTFLQYSKCKHIMIDSILKSDLHEKIQHGKKLLQNFVPQLSIEALLLTTIEKNSQDITILSKDKYQVKMLYSIDELIVSGSLPRLQKGISQTISLDQDYHWPRFCQLTHRFLNLPNTQSYGQKRPLIYFGEVVYLNLNVCSFTQFCSYHSTEENMNFLQTLFTKFDNRIKMTSNLIQVKTSGDSYELMSLPTVLKQYSAIEIRTDPNYLELRQYESIIQLISIGLGFIQDCKQVLVDYPDYADIVGIRAGISFGEVTGSLLGNKMCKFDTFGPVPIRAELAQISAEKNSIFIDDHTAEKMHATQQALKDYVVDYITRQQELNRVVDYESEDVRFEMEDRTNGKLITKIL</sequence>
<proteinExistence type="predicted"/>
<feature type="transmembrane region" description="Helical" evidence="2">
    <location>
        <begin position="73"/>
        <end position="95"/>
    </location>
</feature>
<dbReference type="Proteomes" id="UP001642409">
    <property type="component" value="Unassembled WGS sequence"/>
</dbReference>